<dbReference type="WBParaSite" id="Hba_21355">
    <property type="protein sequence ID" value="Hba_21355"/>
    <property type="gene ID" value="Hba_21355"/>
</dbReference>
<feature type="signal peptide" evidence="2">
    <location>
        <begin position="1"/>
        <end position="15"/>
    </location>
</feature>
<feature type="region of interest" description="Disordered" evidence="1">
    <location>
        <begin position="237"/>
        <end position="305"/>
    </location>
</feature>
<dbReference type="AlphaFoldDB" id="A0A1I7XU57"/>
<keyword evidence="2" id="KW-0732">Signal</keyword>
<proteinExistence type="predicted"/>
<protein>
    <submittedName>
        <fullName evidence="4">EB domain-containing protein</fullName>
    </submittedName>
</protein>
<feature type="chain" id="PRO_5012995149" evidence="2">
    <location>
        <begin position="16"/>
        <end position="442"/>
    </location>
</feature>
<accession>A0A1I7XU57</accession>
<evidence type="ECO:0000313" key="3">
    <source>
        <dbReference type="Proteomes" id="UP000095283"/>
    </source>
</evidence>
<organism evidence="3 4">
    <name type="scientific">Heterorhabditis bacteriophora</name>
    <name type="common">Entomopathogenic nematode worm</name>
    <dbReference type="NCBI Taxonomy" id="37862"/>
    <lineage>
        <taxon>Eukaryota</taxon>
        <taxon>Metazoa</taxon>
        <taxon>Ecdysozoa</taxon>
        <taxon>Nematoda</taxon>
        <taxon>Chromadorea</taxon>
        <taxon>Rhabditida</taxon>
        <taxon>Rhabditina</taxon>
        <taxon>Rhabditomorpha</taxon>
        <taxon>Strongyloidea</taxon>
        <taxon>Heterorhabditidae</taxon>
        <taxon>Heterorhabditis</taxon>
    </lineage>
</organism>
<feature type="compositionally biased region" description="Polar residues" evidence="1">
    <location>
        <begin position="257"/>
        <end position="268"/>
    </location>
</feature>
<name>A0A1I7XU57_HETBA</name>
<reference evidence="4" key="1">
    <citation type="submission" date="2016-11" db="UniProtKB">
        <authorList>
            <consortium name="WormBaseParasite"/>
        </authorList>
    </citation>
    <scope>IDENTIFICATION</scope>
</reference>
<feature type="compositionally biased region" description="Polar residues" evidence="1">
    <location>
        <begin position="276"/>
        <end position="286"/>
    </location>
</feature>
<dbReference type="Proteomes" id="UP000095283">
    <property type="component" value="Unplaced"/>
</dbReference>
<feature type="compositionally biased region" description="Basic and acidic residues" evidence="1">
    <location>
        <begin position="287"/>
        <end position="297"/>
    </location>
</feature>
<evidence type="ECO:0000313" key="4">
    <source>
        <dbReference type="WBParaSite" id="Hba_21355"/>
    </source>
</evidence>
<keyword evidence="3" id="KW-1185">Reference proteome</keyword>
<feature type="compositionally biased region" description="Basic and acidic residues" evidence="1">
    <location>
        <begin position="425"/>
        <end position="442"/>
    </location>
</feature>
<sequence length="442" mass="48967">MRVILMMFYITFATGRTTKRQSKNVEEEPFTVASDIFSDQFVVRDDVPIPQTFSEDDFEGELLKDQGISKQKLTGSLTSPLSFTVVNPPGVKPQLPGTRDDPTKNKSYNKVTEKVLDIKSLLSSLSSSPLLVTSFEVATGSEILINKTDLNKAHLNHSFIESSGETPTNNFLMTEQPNNSFITNTTEFFLNNESTNNVIDGSGDSDDVPNIFGRVIEKVSGEIGNDKECGGIMENRDSLDKVEPSSDKPTVSVEASLETSEGNMQNSKDIIDGSMLQRTDATSETMNDSKNRLDKTNSKSTIDEDSPMLKTHSLEIIVPILINPKSNRTHARRGAVEGTECACESDSDCPESLQLCDLGKCNCRLGYRQDMRQSGICEFDPDYTGPRDGEVSIDLSLHSLGVHAGELSMTEAAKAITDDDIMDEKEERKWNERKKEREKLMN</sequence>
<feature type="region of interest" description="Disordered" evidence="1">
    <location>
        <begin position="418"/>
        <end position="442"/>
    </location>
</feature>
<feature type="compositionally biased region" description="Basic and acidic residues" evidence="1">
    <location>
        <begin position="237"/>
        <end position="246"/>
    </location>
</feature>
<evidence type="ECO:0000256" key="1">
    <source>
        <dbReference type="SAM" id="MobiDB-lite"/>
    </source>
</evidence>
<evidence type="ECO:0000256" key="2">
    <source>
        <dbReference type="SAM" id="SignalP"/>
    </source>
</evidence>